<dbReference type="InterPro" id="IPR046848">
    <property type="entry name" value="E_motif"/>
</dbReference>
<dbReference type="PANTHER" id="PTHR47926">
    <property type="entry name" value="PENTATRICOPEPTIDE REPEAT-CONTAINING PROTEIN"/>
    <property type="match status" value="1"/>
</dbReference>
<dbReference type="Gene3D" id="2.60.120.330">
    <property type="entry name" value="B-lactam Antibiotic, Isopenicillin N Synthase, Chain"/>
    <property type="match status" value="1"/>
</dbReference>
<dbReference type="Pfam" id="PF03171">
    <property type="entry name" value="2OG-FeII_Oxy"/>
    <property type="match status" value="1"/>
</dbReference>
<feature type="repeat" description="PPR" evidence="5">
    <location>
        <begin position="78"/>
        <end position="108"/>
    </location>
</feature>
<evidence type="ECO:0000313" key="7">
    <source>
        <dbReference type="EMBL" id="MQL97821.1"/>
    </source>
</evidence>
<dbReference type="GO" id="GO:0046872">
    <property type="term" value="F:metal ion binding"/>
    <property type="evidence" value="ECO:0007669"/>
    <property type="project" value="UniProtKB-KW"/>
</dbReference>
<dbReference type="GO" id="GO:0003723">
    <property type="term" value="F:RNA binding"/>
    <property type="evidence" value="ECO:0007669"/>
    <property type="project" value="InterPro"/>
</dbReference>
<dbReference type="PANTHER" id="PTHR47926:SF487">
    <property type="entry name" value="REPEAT (TPR)-LIKE SUPERFAMILY PROTEIN, PUTATIVE-RELATED"/>
    <property type="match status" value="1"/>
</dbReference>
<dbReference type="GO" id="GO:0009451">
    <property type="term" value="P:RNA modification"/>
    <property type="evidence" value="ECO:0007669"/>
    <property type="project" value="InterPro"/>
</dbReference>
<evidence type="ECO:0000313" key="8">
    <source>
        <dbReference type="Proteomes" id="UP000652761"/>
    </source>
</evidence>
<evidence type="ECO:0000256" key="4">
    <source>
        <dbReference type="ARBA" id="ARBA00023004"/>
    </source>
</evidence>
<dbReference type="InterPro" id="IPR027443">
    <property type="entry name" value="IPNS-like_sf"/>
</dbReference>
<dbReference type="Proteomes" id="UP000652761">
    <property type="component" value="Unassembled WGS sequence"/>
</dbReference>
<dbReference type="FunFam" id="2.60.120.330:FF:000079">
    <property type="entry name" value="Protein SRG1"/>
    <property type="match status" value="1"/>
</dbReference>
<sequence length="813" mass="90598">MRCRRTKAGRRVITLICARTRQGRYVEALELLRDAQRHGHPPGRYVLPSLLRACGGLSDLNSGEKLHGFAVRSSFVSDAFVGCALIDMYCRCGCIDSARKVFDFMPKRDAAVWNSMVSGYVRLGFAGDSMRIFRNMILGGVEADSSTWNSLIFGFSSAGDVRMALYLSRTMGVYGVEPDVFSWTSLISGFVRSFHNREAFETFRQMTATSGVRPSSVTISSLLPACASVADGKCGMILHGYAVVIGVHSELFVSSSLVDMYAKCGFISDAVNVFAEMTRKSTVSWNSMIFGYANNGYCGDAINLYHQMENDGVKPDHLTLTAVLTACSHAGMVGLGRALFHSMQKEYGIQPRLEHYACMVDLLGRAGHLVEAYNLIKEIPMEADLFVWGALLGACRNHGNVELAKLAASHLVKLETEKCGSYLMMSNILADAGRQQVQIEAVMTESSFYRSPPVESVQELVRRDPTRIPDEYVRDDDDHDEQGDAVQPHHFSSLQLPVVDLSLLSGGHPDEAHKLDMACREWGFFQVVNHGVDEELLLKTKDVTDKFFELPFEEKLKHSLDTERFMEGYGRSYAGPKDQKRDWGDMLMLMVYPEKFRSSKYWPSSPPEFMEVIEAFSAEVNRVAREILAALSLLMGMNRDGLLELHKEVVQVLRANYYPPCCKPHQVVGISPHSDACTITLLLQDDQTTGLQIQHAGKWAPVQPIPNALVANVGDVLEIWSNGRYKSIEHRAMPNSARARISLASFVCLNSDAEIEPLEAAVGGAGHTKMYGKIKYGDYVKRVWETIQSGKTKFMQRVKLQSEYSQVIDHVKE</sequence>
<dbReference type="NCBIfam" id="TIGR00756">
    <property type="entry name" value="PPR"/>
    <property type="match status" value="4"/>
</dbReference>
<dbReference type="PROSITE" id="PS51375">
    <property type="entry name" value="PPR"/>
    <property type="match status" value="5"/>
</dbReference>
<protein>
    <recommendedName>
        <fullName evidence="6">Fe2OG dioxygenase domain-containing protein</fullName>
    </recommendedName>
</protein>
<dbReference type="Pfam" id="PF20431">
    <property type="entry name" value="E_motif"/>
    <property type="match status" value="1"/>
</dbReference>
<keyword evidence="4" id="KW-0408">Iron</keyword>
<gene>
    <name evidence="7" type="ORF">Taro_030517</name>
</gene>
<dbReference type="InterPro" id="IPR011990">
    <property type="entry name" value="TPR-like_helical_dom_sf"/>
</dbReference>
<dbReference type="OrthoDB" id="185373at2759"/>
<keyword evidence="1" id="KW-0479">Metal-binding</keyword>
<dbReference type="Pfam" id="PF13041">
    <property type="entry name" value="PPR_2"/>
    <property type="match status" value="2"/>
</dbReference>
<dbReference type="InterPro" id="IPR002885">
    <property type="entry name" value="PPR_rpt"/>
</dbReference>
<dbReference type="PROSITE" id="PS51471">
    <property type="entry name" value="FE2OG_OXY"/>
    <property type="match status" value="1"/>
</dbReference>
<evidence type="ECO:0000259" key="6">
    <source>
        <dbReference type="PROSITE" id="PS51471"/>
    </source>
</evidence>
<dbReference type="Pfam" id="PF01535">
    <property type="entry name" value="PPR"/>
    <property type="match status" value="3"/>
</dbReference>
<dbReference type="AlphaFoldDB" id="A0A843VLL5"/>
<dbReference type="InterPro" id="IPR046960">
    <property type="entry name" value="PPR_At4g14850-like_plant"/>
</dbReference>
<feature type="repeat" description="PPR" evidence="5">
    <location>
        <begin position="109"/>
        <end position="143"/>
    </location>
</feature>
<organism evidence="7 8">
    <name type="scientific">Colocasia esculenta</name>
    <name type="common">Wild taro</name>
    <name type="synonym">Arum esculentum</name>
    <dbReference type="NCBI Taxonomy" id="4460"/>
    <lineage>
        <taxon>Eukaryota</taxon>
        <taxon>Viridiplantae</taxon>
        <taxon>Streptophyta</taxon>
        <taxon>Embryophyta</taxon>
        <taxon>Tracheophyta</taxon>
        <taxon>Spermatophyta</taxon>
        <taxon>Magnoliopsida</taxon>
        <taxon>Liliopsida</taxon>
        <taxon>Araceae</taxon>
        <taxon>Aroideae</taxon>
        <taxon>Colocasieae</taxon>
        <taxon>Colocasia</taxon>
    </lineage>
</organism>
<dbReference type="EMBL" id="NMUH01002103">
    <property type="protein sequence ID" value="MQL97821.1"/>
    <property type="molecule type" value="Genomic_DNA"/>
</dbReference>
<dbReference type="InterPro" id="IPR044861">
    <property type="entry name" value="IPNS-like_FE2OG_OXY"/>
</dbReference>
<feature type="domain" description="Fe2OG dioxygenase" evidence="6">
    <location>
        <begin position="648"/>
        <end position="749"/>
    </location>
</feature>
<evidence type="ECO:0000256" key="1">
    <source>
        <dbReference type="ARBA" id="ARBA00022723"/>
    </source>
</evidence>
<keyword evidence="8" id="KW-1185">Reference proteome</keyword>
<accession>A0A843VLL5</accession>
<evidence type="ECO:0000256" key="2">
    <source>
        <dbReference type="ARBA" id="ARBA00022737"/>
    </source>
</evidence>
<dbReference type="InterPro" id="IPR005123">
    <property type="entry name" value="Oxoglu/Fe-dep_dioxygenase_dom"/>
</dbReference>
<dbReference type="SUPFAM" id="SSF51197">
    <property type="entry name" value="Clavaminate synthase-like"/>
    <property type="match status" value="1"/>
</dbReference>
<evidence type="ECO:0000256" key="5">
    <source>
        <dbReference type="PROSITE-ProRule" id="PRU00708"/>
    </source>
</evidence>
<dbReference type="FunFam" id="1.25.40.10:FF:000344">
    <property type="entry name" value="Pentatricopeptide repeat-containing protein"/>
    <property type="match status" value="1"/>
</dbReference>
<feature type="repeat" description="PPR" evidence="5">
    <location>
        <begin position="144"/>
        <end position="178"/>
    </location>
</feature>
<evidence type="ECO:0000256" key="3">
    <source>
        <dbReference type="ARBA" id="ARBA00023002"/>
    </source>
</evidence>
<dbReference type="GO" id="GO:0016491">
    <property type="term" value="F:oxidoreductase activity"/>
    <property type="evidence" value="ECO:0007669"/>
    <property type="project" value="UniProtKB-KW"/>
</dbReference>
<dbReference type="InterPro" id="IPR026992">
    <property type="entry name" value="DIOX_N"/>
</dbReference>
<dbReference type="Gene3D" id="1.25.40.10">
    <property type="entry name" value="Tetratricopeptide repeat domain"/>
    <property type="match status" value="3"/>
</dbReference>
<name>A0A843VLL5_COLES</name>
<keyword evidence="2" id="KW-0677">Repeat</keyword>
<feature type="repeat" description="PPR" evidence="5">
    <location>
        <begin position="281"/>
        <end position="315"/>
    </location>
</feature>
<dbReference type="FunFam" id="1.25.40.10:FF:000090">
    <property type="entry name" value="Pentatricopeptide repeat-containing protein, chloroplastic"/>
    <property type="match status" value="1"/>
</dbReference>
<feature type="repeat" description="PPR" evidence="5">
    <location>
        <begin position="179"/>
        <end position="214"/>
    </location>
</feature>
<keyword evidence="3" id="KW-0560">Oxidoreductase</keyword>
<reference evidence="7" key="1">
    <citation type="submission" date="2017-07" db="EMBL/GenBank/DDBJ databases">
        <title>Taro Niue Genome Assembly and Annotation.</title>
        <authorList>
            <person name="Atibalentja N."/>
            <person name="Keating K."/>
            <person name="Fields C.J."/>
        </authorList>
    </citation>
    <scope>NUCLEOTIDE SEQUENCE</scope>
    <source>
        <strain evidence="7">Niue_2</strain>
        <tissue evidence="7">Leaf</tissue>
    </source>
</reference>
<comment type="caution">
    <text evidence="7">The sequence shown here is derived from an EMBL/GenBank/DDBJ whole genome shotgun (WGS) entry which is preliminary data.</text>
</comment>
<dbReference type="Pfam" id="PF14226">
    <property type="entry name" value="DIOX_N"/>
    <property type="match status" value="1"/>
</dbReference>
<proteinExistence type="predicted"/>